<comment type="caution">
    <text evidence="4">The sequence shown here is derived from an EMBL/GenBank/DDBJ whole genome shotgun (WGS) entry which is preliminary data.</text>
</comment>
<dbReference type="PANTHER" id="PTHR43708:SF5">
    <property type="entry name" value="CONSERVED EXPRESSED OXIDOREDUCTASE (EUROFUNG)-RELATED"/>
    <property type="match status" value="1"/>
</dbReference>
<dbReference type="GO" id="GO:0016491">
    <property type="term" value="F:oxidoreductase activity"/>
    <property type="evidence" value="ECO:0007669"/>
    <property type="project" value="UniProtKB-KW"/>
</dbReference>
<protein>
    <submittedName>
        <fullName evidence="4">Gfo/Idh/MocA family oxidoreductase</fullName>
    </submittedName>
</protein>
<evidence type="ECO:0000256" key="2">
    <source>
        <dbReference type="ARBA" id="ARBA00023002"/>
    </source>
</evidence>
<proteinExistence type="inferred from homology"/>
<dbReference type="Pfam" id="PF01408">
    <property type="entry name" value="GFO_IDH_MocA"/>
    <property type="match status" value="1"/>
</dbReference>
<dbReference type="PANTHER" id="PTHR43708">
    <property type="entry name" value="CONSERVED EXPRESSED OXIDOREDUCTASE (EUROFUNG)"/>
    <property type="match status" value="1"/>
</dbReference>
<dbReference type="GO" id="GO:0000166">
    <property type="term" value="F:nucleotide binding"/>
    <property type="evidence" value="ECO:0007669"/>
    <property type="project" value="InterPro"/>
</dbReference>
<name>A0A8J7YWT7_9CYAN</name>
<dbReference type="InterPro" id="IPR036291">
    <property type="entry name" value="NAD(P)-bd_dom_sf"/>
</dbReference>
<dbReference type="SUPFAM" id="SSF55347">
    <property type="entry name" value="Glyceraldehyde-3-phosphate dehydrogenase-like, C-terminal domain"/>
    <property type="match status" value="1"/>
</dbReference>
<dbReference type="SUPFAM" id="SSF51735">
    <property type="entry name" value="NAD(P)-binding Rossmann-fold domains"/>
    <property type="match status" value="1"/>
</dbReference>
<accession>A0A8J7YWT7</accession>
<evidence type="ECO:0000313" key="5">
    <source>
        <dbReference type="Proteomes" id="UP000646053"/>
    </source>
</evidence>
<dbReference type="InterPro" id="IPR051317">
    <property type="entry name" value="Gfo/Idh/MocA_oxidoreduct"/>
</dbReference>
<evidence type="ECO:0000313" key="4">
    <source>
        <dbReference type="EMBL" id="NDJ16064.1"/>
    </source>
</evidence>
<dbReference type="Proteomes" id="UP000646053">
    <property type="component" value="Unassembled WGS sequence"/>
</dbReference>
<sequence>MAMALRAAVIGTGVISKEHLSFLNTSARSQLVAVCDLSKISAQYAAQRYQAQATFADYRQMLTEVKPDVVHILTPPHTHKWIAKDCLEAGAHVICEKPLTPTHEEFRELWAIAQKCDRYLIEDHNYRYNEPILAIEKFVTDGTLGEVQEVEVRMALNVRSGGAFADENIPNPVHKLPAGVIHDVITHLVYLTLRFLPVEFERISAAWSNHGGGTLFKYDDLDAVLIGGSKHARIRFSAHTLPECFDVIVRGSRGYAQTDLFQPYLRCVVPRKAGKQLSPLVNHYINGSNLVKASVGNFSRKIMQRTPYEGLQRLLDETYTALQNGNPPPITFEDMDHTSRLVEALLAEGNRV</sequence>
<keyword evidence="2" id="KW-0560">Oxidoreductase</keyword>
<organism evidence="4 5">
    <name type="scientific">Myxacorys almedinensis A</name>
    <dbReference type="NCBI Taxonomy" id="2690445"/>
    <lineage>
        <taxon>Bacteria</taxon>
        <taxon>Bacillati</taxon>
        <taxon>Cyanobacteriota</taxon>
        <taxon>Cyanophyceae</taxon>
        <taxon>Leptolyngbyales</taxon>
        <taxon>Leptolyngbyaceae</taxon>
        <taxon>Myxacorys</taxon>
        <taxon>Myxacorys almedinensis</taxon>
    </lineage>
</organism>
<dbReference type="InterPro" id="IPR000683">
    <property type="entry name" value="Gfo/Idh/MocA-like_OxRdtase_N"/>
</dbReference>
<evidence type="ECO:0000259" key="3">
    <source>
        <dbReference type="Pfam" id="PF01408"/>
    </source>
</evidence>
<comment type="similarity">
    <text evidence="1">Belongs to the Gfo/Idh/MocA family.</text>
</comment>
<reference evidence="4" key="1">
    <citation type="submission" date="2019-12" db="EMBL/GenBank/DDBJ databases">
        <title>High-Quality draft genome sequences of three cyanobacteria isolated from the limestone walls of the Old Cathedral of Coimbra.</title>
        <authorList>
            <person name="Tiago I."/>
            <person name="Soares F."/>
            <person name="Portugal A."/>
        </authorList>
    </citation>
    <scope>NUCLEOTIDE SEQUENCE</scope>
    <source>
        <strain evidence="4">A</strain>
    </source>
</reference>
<dbReference type="Gene3D" id="3.30.360.10">
    <property type="entry name" value="Dihydrodipicolinate Reductase, domain 2"/>
    <property type="match status" value="1"/>
</dbReference>
<gene>
    <name evidence="4" type="ORF">GS601_01980</name>
</gene>
<evidence type="ECO:0000256" key="1">
    <source>
        <dbReference type="ARBA" id="ARBA00010928"/>
    </source>
</evidence>
<feature type="domain" description="Gfo/Idh/MocA-like oxidoreductase N-terminal" evidence="3">
    <location>
        <begin position="5"/>
        <end position="121"/>
    </location>
</feature>
<dbReference type="Gene3D" id="3.40.50.720">
    <property type="entry name" value="NAD(P)-binding Rossmann-like Domain"/>
    <property type="match status" value="1"/>
</dbReference>
<dbReference type="EMBL" id="WVIE01000002">
    <property type="protein sequence ID" value="NDJ16064.1"/>
    <property type="molecule type" value="Genomic_DNA"/>
</dbReference>
<dbReference type="AlphaFoldDB" id="A0A8J7YWT7"/>
<keyword evidence="5" id="KW-1185">Reference proteome</keyword>